<evidence type="ECO:0000313" key="7">
    <source>
        <dbReference type="EMBL" id="MEW9805685.1"/>
    </source>
</evidence>
<dbReference type="SFLD" id="SFLDS00029">
    <property type="entry name" value="Radical_SAM"/>
    <property type="match status" value="1"/>
</dbReference>
<evidence type="ECO:0000256" key="2">
    <source>
        <dbReference type="ARBA" id="ARBA00022691"/>
    </source>
</evidence>
<proteinExistence type="predicted"/>
<comment type="cofactor">
    <cofactor evidence="1">
        <name>[4Fe-4S] cluster</name>
        <dbReference type="ChEBI" id="CHEBI:49883"/>
    </cofactor>
</comment>
<dbReference type="InterPro" id="IPR058240">
    <property type="entry name" value="rSAM_sf"/>
</dbReference>
<dbReference type="RefSeq" id="WP_367722774.1">
    <property type="nucleotide sequence ID" value="NZ_JBFOCI010000002.1"/>
</dbReference>
<accession>A0ABV3QXV2</accession>
<evidence type="ECO:0000256" key="1">
    <source>
        <dbReference type="ARBA" id="ARBA00001966"/>
    </source>
</evidence>
<dbReference type="SFLD" id="SFLDG01067">
    <property type="entry name" value="SPASM/twitch_domain_containing"/>
    <property type="match status" value="1"/>
</dbReference>
<name>A0ABV3QXV2_9HYPH</name>
<dbReference type="InterPro" id="IPR007197">
    <property type="entry name" value="rSAM"/>
</dbReference>
<evidence type="ECO:0000256" key="5">
    <source>
        <dbReference type="ARBA" id="ARBA00023014"/>
    </source>
</evidence>
<feature type="region of interest" description="Disordered" evidence="6">
    <location>
        <begin position="477"/>
        <end position="497"/>
    </location>
</feature>
<keyword evidence="4" id="KW-0408">Iron</keyword>
<keyword evidence="8" id="KW-1185">Reference proteome</keyword>
<comment type="caution">
    <text evidence="7">The sequence shown here is derived from an EMBL/GenBank/DDBJ whole genome shotgun (WGS) entry which is preliminary data.</text>
</comment>
<reference evidence="7 8" key="1">
    <citation type="submission" date="2024-06" db="EMBL/GenBank/DDBJ databases">
        <authorList>
            <person name="Tuo L."/>
        </authorList>
    </citation>
    <scope>NUCLEOTIDE SEQUENCE [LARGE SCALE GENOMIC DNA]</scope>
    <source>
        <strain evidence="7 8">ZMM04-5</strain>
    </source>
</reference>
<evidence type="ECO:0000256" key="6">
    <source>
        <dbReference type="SAM" id="MobiDB-lite"/>
    </source>
</evidence>
<organism evidence="7 8">
    <name type="scientific">Mesorhizobium marinum</name>
    <dbReference type="NCBI Taxonomy" id="3228790"/>
    <lineage>
        <taxon>Bacteria</taxon>
        <taxon>Pseudomonadati</taxon>
        <taxon>Pseudomonadota</taxon>
        <taxon>Alphaproteobacteria</taxon>
        <taxon>Hyphomicrobiales</taxon>
        <taxon>Phyllobacteriaceae</taxon>
        <taxon>Mesorhizobium</taxon>
    </lineage>
</organism>
<dbReference type="InterPro" id="IPR013785">
    <property type="entry name" value="Aldolase_TIM"/>
</dbReference>
<evidence type="ECO:0000256" key="4">
    <source>
        <dbReference type="ARBA" id="ARBA00023004"/>
    </source>
</evidence>
<gene>
    <name evidence="7" type="ORF">ABUE31_06805</name>
</gene>
<keyword evidence="5" id="KW-0411">Iron-sulfur</keyword>
<evidence type="ECO:0000256" key="3">
    <source>
        <dbReference type="ARBA" id="ARBA00022723"/>
    </source>
</evidence>
<sequence length="497" mass="55964">MLNSVAGRDSDAGFWEWERDREGPFRWTRPRFALAAPAAPGPGRFVCLELASPLQGNSLTVQAGGKRSHLHLLQGWQVVDLRLTDATSVEFEVGLAFQAPDDTRALGLMIREVTFHDDPELHEIRRRRHANALLNSAEFAEGREQLASFPTHLRITMSKRCNIANEKPCVYCSWDWAKRMERGSPTFTPKFLSDMGQFMDLALAVNDCSYGEPPLEASFGEVVNMATQAGRTFEFTSNGQTLSKKKRDLLLGRPARVHVSVDAATAAGYNRYRDHRFELVVKNLRALCSERAAFGGLPEVFVSFIVMRSNRGEISDFLRLMKDVGVDRVTFRTLYVEDRLDTRRLVHHGWQFDYDAECLDADELSPIGEACLAEGLANDMAVSIEWDEFARNSGPAHDGTPICSEPWKTAYLLDRGIMPCCYGREAMIPWQDIDESQLESSLHAAFNSQPMVELRRDLSQGRLGKYCDRAQGCPIVKQMAKRPATQTSPPSRNRRRA</sequence>
<protein>
    <recommendedName>
        <fullName evidence="9">Radical SAM protein</fullName>
    </recommendedName>
</protein>
<evidence type="ECO:0000313" key="8">
    <source>
        <dbReference type="Proteomes" id="UP001556196"/>
    </source>
</evidence>
<dbReference type="SUPFAM" id="SSF102114">
    <property type="entry name" value="Radical SAM enzymes"/>
    <property type="match status" value="1"/>
</dbReference>
<dbReference type="InterPro" id="IPR050377">
    <property type="entry name" value="Radical_SAM_PqqE_MftC-like"/>
</dbReference>
<keyword evidence="2" id="KW-0949">S-adenosyl-L-methionine</keyword>
<dbReference type="Gene3D" id="3.20.20.70">
    <property type="entry name" value="Aldolase class I"/>
    <property type="match status" value="1"/>
</dbReference>
<dbReference type="PANTHER" id="PTHR11228:SF7">
    <property type="entry name" value="PQQA PEPTIDE CYCLASE"/>
    <property type="match status" value="1"/>
</dbReference>
<keyword evidence="3" id="KW-0479">Metal-binding</keyword>
<evidence type="ECO:0008006" key="9">
    <source>
        <dbReference type="Google" id="ProtNLM"/>
    </source>
</evidence>
<dbReference type="EMBL" id="JBFOCI010000002">
    <property type="protein sequence ID" value="MEW9805685.1"/>
    <property type="molecule type" value="Genomic_DNA"/>
</dbReference>
<dbReference type="PANTHER" id="PTHR11228">
    <property type="entry name" value="RADICAL SAM DOMAIN PROTEIN"/>
    <property type="match status" value="1"/>
</dbReference>
<dbReference type="Proteomes" id="UP001556196">
    <property type="component" value="Unassembled WGS sequence"/>
</dbReference>